<organism evidence="1">
    <name type="scientific">Arundo donax</name>
    <name type="common">Giant reed</name>
    <name type="synonym">Donax arundinaceus</name>
    <dbReference type="NCBI Taxonomy" id="35708"/>
    <lineage>
        <taxon>Eukaryota</taxon>
        <taxon>Viridiplantae</taxon>
        <taxon>Streptophyta</taxon>
        <taxon>Embryophyta</taxon>
        <taxon>Tracheophyta</taxon>
        <taxon>Spermatophyta</taxon>
        <taxon>Magnoliopsida</taxon>
        <taxon>Liliopsida</taxon>
        <taxon>Poales</taxon>
        <taxon>Poaceae</taxon>
        <taxon>PACMAD clade</taxon>
        <taxon>Arundinoideae</taxon>
        <taxon>Arundineae</taxon>
        <taxon>Arundo</taxon>
    </lineage>
</organism>
<proteinExistence type="predicted"/>
<evidence type="ECO:0000313" key="1">
    <source>
        <dbReference type="EMBL" id="JAD51103.1"/>
    </source>
</evidence>
<reference evidence="1" key="1">
    <citation type="submission" date="2014-09" db="EMBL/GenBank/DDBJ databases">
        <authorList>
            <person name="Magalhaes I.L.F."/>
            <person name="Oliveira U."/>
            <person name="Santos F.R."/>
            <person name="Vidigal T.H.D.A."/>
            <person name="Brescovit A.D."/>
            <person name="Santos A.J."/>
        </authorList>
    </citation>
    <scope>NUCLEOTIDE SEQUENCE</scope>
    <source>
        <tissue evidence="1">Shoot tissue taken approximately 20 cm above the soil surface</tissue>
    </source>
</reference>
<name>A0A0A9AMP9_ARUDO</name>
<reference evidence="1" key="2">
    <citation type="journal article" date="2015" name="Data Brief">
        <title>Shoot transcriptome of the giant reed, Arundo donax.</title>
        <authorList>
            <person name="Barrero R.A."/>
            <person name="Guerrero F.D."/>
            <person name="Moolhuijzen P."/>
            <person name="Goolsby J.A."/>
            <person name="Tidwell J."/>
            <person name="Bellgard S.E."/>
            <person name="Bellgard M.I."/>
        </authorList>
    </citation>
    <scope>NUCLEOTIDE SEQUENCE</scope>
    <source>
        <tissue evidence="1">Shoot tissue taken approximately 20 cm above the soil surface</tissue>
    </source>
</reference>
<sequence length="24" mass="2466">MVDGLGTNNCTSVLKISAVLLFLG</sequence>
<protein>
    <submittedName>
        <fullName evidence="1">Uncharacterized protein</fullName>
    </submittedName>
</protein>
<dbReference type="AlphaFoldDB" id="A0A0A9AMP9"/>
<dbReference type="EMBL" id="GBRH01246792">
    <property type="protein sequence ID" value="JAD51103.1"/>
    <property type="molecule type" value="Transcribed_RNA"/>
</dbReference>
<accession>A0A0A9AMP9</accession>